<sequence>MLRPSFARDIVRLRVARAFHTSLPSRLQPTSVLEPEPVATIEATSETAPEPQRAPINTGLPDSSKFPLYRPPPPKVQKDEKIDLANLPTEAEIDVMEKEQITADAIKHVPEYTEDDLRDFYKNVVLSGAAESAQELLPQIEAPKTTTPAERRHLIAELAQRLTAPAEDGVASTLPALQDGIPTHMALTAALMKLAPEPTGVTVPLGIVTKSEWRALFDSFLVRSDPVGAEVLLSTMERHGVIPTTDDLNEVIELYAAKGQTSEVARLVQDFEAVGLPLTDFHRDMVIKASMGPDGQTEPALALLKQAESMGQPFPQSSYNIVLTRLVDGTPTELPDARSRAAALDLFAHMRLAAHPTPTRELFTTMIRLCAASSDPQPERARDLWLEMIEEHEIQPTAAEYNAIIRALGSTKADYLEAYDLLRQMLSVHEEATAVPFEGPTNKLSPWIPTLETFSAVLEGTKRAGDLDRARWVLNEMVDLARAGSFSRHPGLQGPDEEMMAHVFQTYAAWRPRVKRRDVKHRASAELLAVEEGAETSEAIQGSGEATALESSGASANASVAEEGSSSESVQSTSSGSADVFKDTSTSALGASEELAKESSELAEMEELEDDELGGPQSKADALREADALFEAILDANSRSASSANNPFRGVKITTRLINSYLAVHLSHSNLESARQRFKDTWQKLETTTPTLGSHAILPNGYTYLGVLERCARGMRKEDRPLAQEWGREAWALWRKWADIAESALPASNPANKRKRFVLGLGERQVEKVWVAAIRLLAIGEDTRGSLALLDEFVRLYPPENVRATYTPYVAPEFIIRMTMPDSIGEPAVPPHLLFRDVEVLHNKLVRDENWDGVARIKWACTAYERSLATRRKWRARSVGVAREIRQRARERGEKPPPLDGARAQRVIPEPERKRRPKGKGRPWAGRR</sequence>
<evidence type="ECO:0000256" key="5">
    <source>
        <dbReference type="SAM" id="MobiDB-lite"/>
    </source>
</evidence>
<evidence type="ECO:0000256" key="4">
    <source>
        <dbReference type="ARBA" id="ARBA00044511"/>
    </source>
</evidence>
<dbReference type="PANTHER" id="PTHR47447">
    <property type="entry name" value="OS03G0856100 PROTEIN"/>
    <property type="match status" value="1"/>
</dbReference>
<evidence type="ECO:0008006" key="8">
    <source>
        <dbReference type="Google" id="ProtNLM"/>
    </source>
</evidence>
<feature type="region of interest" description="Disordered" evidence="5">
    <location>
        <begin position="887"/>
        <end position="928"/>
    </location>
</feature>
<feature type="compositionally biased region" description="Acidic residues" evidence="5">
    <location>
        <begin position="601"/>
        <end position="613"/>
    </location>
</feature>
<dbReference type="EMBL" id="KQ087194">
    <property type="protein sequence ID" value="KLT43496.1"/>
    <property type="molecule type" value="Genomic_DNA"/>
</dbReference>
<dbReference type="STRING" id="879819.A0A0J0XQW1"/>
<gene>
    <name evidence="6" type="ORF">CC85DRAFT_284418</name>
</gene>
<feature type="region of interest" description="Disordered" evidence="5">
    <location>
        <begin position="536"/>
        <end position="620"/>
    </location>
</feature>
<comment type="subunit">
    <text evidence="4">Binds to mitochondrial small subunit 15S rRNA.</text>
</comment>
<reference evidence="6 7" key="1">
    <citation type="submission" date="2015-03" db="EMBL/GenBank/DDBJ databases">
        <title>Genomics and transcriptomics of the oil-accumulating basidiomycete yeast T. oleaginosus allow insights into substrate utilization and the diverse evolutionary trajectories of mating systems in fungi.</title>
        <authorList>
            <consortium name="DOE Joint Genome Institute"/>
            <person name="Kourist R."/>
            <person name="Kracht O."/>
            <person name="Bracharz F."/>
            <person name="Lipzen A."/>
            <person name="Nolan M."/>
            <person name="Ohm R."/>
            <person name="Grigoriev I."/>
            <person name="Sun S."/>
            <person name="Heitman J."/>
            <person name="Bruck T."/>
            <person name="Nowrousian M."/>
        </authorList>
    </citation>
    <scope>NUCLEOTIDE SEQUENCE [LARGE SCALE GENOMIC DNA]</scope>
    <source>
        <strain evidence="6 7">IBC0246</strain>
    </source>
</reference>
<feature type="compositionally biased region" description="Basic and acidic residues" evidence="5">
    <location>
        <begin position="887"/>
        <end position="897"/>
    </location>
</feature>
<dbReference type="OrthoDB" id="5588846at2759"/>
<dbReference type="Pfam" id="PF01535">
    <property type="entry name" value="PPR"/>
    <property type="match status" value="1"/>
</dbReference>
<evidence type="ECO:0000256" key="2">
    <source>
        <dbReference type="ARBA" id="ARBA00022737"/>
    </source>
</evidence>
<comment type="similarity">
    <text evidence="1">Belongs to the CCM1 family.</text>
</comment>
<dbReference type="InterPro" id="IPR011990">
    <property type="entry name" value="TPR-like_helical_dom_sf"/>
</dbReference>
<dbReference type="AlphaFoldDB" id="A0A0J0XQW1"/>
<dbReference type="Proteomes" id="UP000053611">
    <property type="component" value="Unassembled WGS sequence"/>
</dbReference>
<evidence type="ECO:0000256" key="1">
    <source>
        <dbReference type="ARBA" id="ARBA00006192"/>
    </source>
</evidence>
<evidence type="ECO:0000256" key="3">
    <source>
        <dbReference type="ARBA" id="ARBA00044493"/>
    </source>
</evidence>
<evidence type="ECO:0000313" key="7">
    <source>
        <dbReference type="Proteomes" id="UP000053611"/>
    </source>
</evidence>
<proteinExistence type="inferred from homology"/>
<name>A0A0J0XQW1_9TREE</name>
<organism evidence="6 7">
    <name type="scientific">Cutaneotrichosporon oleaginosum</name>
    <dbReference type="NCBI Taxonomy" id="879819"/>
    <lineage>
        <taxon>Eukaryota</taxon>
        <taxon>Fungi</taxon>
        <taxon>Dikarya</taxon>
        <taxon>Basidiomycota</taxon>
        <taxon>Agaricomycotina</taxon>
        <taxon>Tremellomycetes</taxon>
        <taxon>Trichosporonales</taxon>
        <taxon>Trichosporonaceae</taxon>
        <taxon>Cutaneotrichosporon</taxon>
    </lineage>
</organism>
<dbReference type="Gene3D" id="1.25.40.10">
    <property type="entry name" value="Tetratricopeptide repeat domain"/>
    <property type="match status" value="1"/>
</dbReference>
<feature type="region of interest" description="Disordered" evidence="5">
    <location>
        <begin position="42"/>
        <end position="66"/>
    </location>
</feature>
<dbReference type="InterPro" id="IPR002885">
    <property type="entry name" value="PPR_rpt"/>
</dbReference>
<protein>
    <recommendedName>
        <fullName evidence="8">Pentacotripeptide-repeat region of PRORP domain-containing protein</fullName>
    </recommendedName>
</protein>
<keyword evidence="7" id="KW-1185">Reference proteome</keyword>
<dbReference type="RefSeq" id="XP_018279987.1">
    <property type="nucleotide sequence ID" value="XM_018422738.1"/>
</dbReference>
<comment type="function">
    <text evidence="3">Regulates mitochondrial small subunit maturation by controlling 15S rRNA 5'-end processing. Localizes to the 5' precursor of the 15S rRNA in a position that is subsequently occupied by mS47 in the mature yeast mtSSU. Uses structure and sequence-specific RNA recognition, binding to a single-stranded region of the precursor and specifically recognizing bases -6 to -1. The exchange of Ccm1 for mS47 is coupled to the irreversible removal of precursor rRNA that is accompanied by conformational changes of the mitoribosomal proteins uS5m and mS26. These conformational changes signal completion of 5'-end rRNA processing through protection of the mature 5'-end of the 15S rRNA and stabilization of mS47. The removal of the 5' precursor together with the dissociation of Ccm1 may be catalyzed by the 5'-3' exoribonuclease Pet127. Involved in the specific removal of group I introns in mitochondrial encoded transcripts.</text>
</comment>
<keyword evidence="2" id="KW-0677">Repeat</keyword>
<accession>A0A0J0XQW1</accession>
<feature type="compositionally biased region" description="Basic residues" evidence="5">
    <location>
        <begin position="914"/>
        <end position="928"/>
    </location>
</feature>
<evidence type="ECO:0000313" key="6">
    <source>
        <dbReference type="EMBL" id="KLT43496.1"/>
    </source>
</evidence>
<dbReference type="GeneID" id="28983341"/>
<feature type="compositionally biased region" description="Low complexity" evidence="5">
    <location>
        <begin position="550"/>
        <end position="578"/>
    </location>
</feature>
<dbReference type="PANTHER" id="PTHR47447:SF23">
    <property type="entry name" value="PENTACOTRIPEPTIDE-REPEAT REGION OF PRORP DOMAIN-CONTAINING PROTEIN"/>
    <property type="match status" value="1"/>
</dbReference>